<reference evidence="2" key="1">
    <citation type="submission" date="2006-10" db="EMBL/GenBank/DDBJ databases">
        <authorList>
            <person name="Amadeo P."/>
            <person name="Zhao Q."/>
            <person name="Wortman J."/>
            <person name="Fraser-Liggett C."/>
            <person name="Carlton J."/>
        </authorList>
    </citation>
    <scope>NUCLEOTIDE SEQUENCE</scope>
    <source>
        <strain evidence="2">G3</strain>
    </source>
</reference>
<dbReference type="KEGG" id="tva:4760728"/>
<sequence length="330" mass="37523">MNGAIPMNGVSDSLFDCCLQNDNKIVQAISLAFDRMFQFDCVLTVDYLILIIFPILFKIYGFGVQQRLRNFYDTARLIFIEFIFLCSFSVSLTTIIHLFIKQPMACVTWDGRTIAPAFNGSRSPNHEIIIIMILGLGVWFLKVGYDKVRKLITIVVIAVECVSTVFAGCASISQALISVAFGFWVVFLFKFIPPIGIPILGVFTIIISITLFIFTYKHYIWNALMLRQSMHLCVRGFISLVISICLELRFGFGREDFDWMKISWGSHWSNQSTEDDDEVVIPSMIKENIRDDFGKLLKNDLIDSVIAFIVFLLGNMGLCFADSTFAFMIE</sequence>
<evidence type="ECO:0000256" key="1">
    <source>
        <dbReference type="SAM" id="Phobius"/>
    </source>
</evidence>
<feature type="transmembrane region" description="Helical" evidence="1">
    <location>
        <begin position="78"/>
        <end position="100"/>
    </location>
</feature>
<evidence type="ECO:0000313" key="3">
    <source>
        <dbReference type="Proteomes" id="UP000001542"/>
    </source>
</evidence>
<keyword evidence="1" id="KW-1133">Transmembrane helix</keyword>
<organism evidence="2 3">
    <name type="scientific">Trichomonas vaginalis (strain ATCC PRA-98 / G3)</name>
    <dbReference type="NCBI Taxonomy" id="412133"/>
    <lineage>
        <taxon>Eukaryota</taxon>
        <taxon>Metamonada</taxon>
        <taxon>Parabasalia</taxon>
        <taxon>Trichomonadida</taxon>
        <taxon>Trichomonadidae</taxon>
        <taxon>Trichomonas</taxon>
    </lineage>
</organism>
<dbReference type="AlphaFoldDB" id="A2EWR0"/>
<feature type="transmembrane region" description="Helical" evidence="1">
    <location>
        <begin position="36"/>
        <end position="57"/>
    </location>
</feature>
<dbReference type="Proteomes" id="UP000001542">
    <property type="component" value="Unassembled WGS sequence"/>
</dbReference>
<dbReference type="EMBL" id="DS113521">
    <property type="protein sequence ID" value="EAY02890.1"/>
    <property type="molecule type" value="Genomic_DNA"/>
</dbReference>
<evidence type="ECO:0000313" key="2">
    <source>
        <dbReference type="EMBL" id="EAY02890.1"/>
    </source>
</evidence>
<dbReference type="VEuPathDB" id="TrichDB:TVAGG3_0211440"/>
<feature type="transmembrane region" description="Helical" evidence="1">
    <location>
        <begin position="128"/>
        <end position="145"/>
    </location>
</feature>
<dbReference type="OrthoDB" id="10470392at2759"/>
<keyword evidence="1" id="KW-0472">Membrane</keyword>
<feature type="transmembrane region" description="Helical" evidence="1">
    <location>
        <begin position="305"/>
        <end position="329"/>
    </location>
</feature>
<gene>
    <name evidence="2" type="ORF">TVAG_168920</name>
</gene>
<proteinExistence type="predicted"/>
<dbReference type="RefSeq" id="XP_001315113.1">
    <property type="nucleotide sequence ID" value="XM_001315078.1"/>
</dbReference>
<feature type="transmembrane region" description="Helical" evidence="1">
    <location>
        <begin position="232"/>
        <end position="252"/>
    </location>
</feature>
<keyword evidence="1" id="KW-0812">Transmembrane</keyword>
<name>A2EWR0_TRIV3</name>
<protein>
    <submittedName>
        <fullName evidence="2">Uncharacterized protein</fullName>
    </submittedName>
</protein>
<feature type="transmembrane region" description="Helical" evidence="1">
    <location>
        <begin position="195"/>
        <end position="220"/>
    </location>
</feature>
<reference evidence="2" key="2">
    <citation type="journal article" date="2007" name="Science">
        <title>Draft genome sequence of the sexually transmitted pathogen Trichomonas vaginalis.</title>
        <authorList>
            <person name="Carlton J.M."/>
            <person name="Hirt R.P."/>
            <person name="Silva J.C."/>
            <person name="Delcher A.L."/>
            <person name="Schatz M."/>
            <person name="Zhao Q."/>
            <person name="Wortman J.R."/>
            <person name="Bidwell S.L."/>
            <person name="Alsmark U.C.M."/>
            <person name="Besteiro S."/>
            <person name="Sicheritz-Ponten T."/>
            <person name="Noel C.J."/>
            <person name="Dacks J.B."/>
            <person name="Foster P.G."/>
            <person name="Simillion C."/>
            <person name="Van de Peer Y."/>
            <person name="Miranda-Saavedra D."/>
            <person name="Barton G.J."/>
            <person name="Westrop G.D."/>
            <person name="Mueller S."/>
            <person name="Dessi D."/>
            <person name="Fiori P.L."/>
            <person name="Ren Q."/>
            <person name="Paulsen I."/>
            <person name="Zhang H."/>
            <person name="Bastida-Corcuera F.D."/>
            <person name="Simoes-Barbosa A."/>
            <person name="Brown M.T."/>
            <person name="Hayes R.D."/>
            <person name="Mukherjee M."/>
            <person name="Okumura C.Y."/>
            <person name="Schneider R."/>
            <person name="Smith A.J."/>
            <person name="Vanacova S."/>
            <person name="Villalvazo M."/>
            <person name="Haas B.J."/>
            <person name="Pertea M."/>
            <person name="Feldblyum T.V."/>
            <person name="Utterback T.R."/>
            <person name="Shu C.L."/>
            <person name="Osoegawa K."/>
            <person name="de Jong P.J."/>
            <person name="Hrdy I."/>
            <person name="Horvathova L."/>
            <person name="Zubacova Z."/>
            <person name="Dolezal P."/>
            <person name="Malik S.B."/>
            <person name="Logsdon J.M. Jr."/>
            <person name="Henze K."/>
            <person name="Gupta A."/>
            <person name="Wang C.C."/>
            <person name="Dunne R.L."/>
            <person name="Upcroft J.A."/>
            <person name="Upcroft P."/>
            <person name="White O."/>
            <person name="Salzberg S.L."/>
            <person name="Tang P."/>
            <person name="Chiu C.-H."/>
            <person name="Lee Y.-S."/>
            <person name="Embley T.M."/>
            <person name="Coombs G.H."/>
            <person name="Mottram J.C."/>
            <person name="Tachezy J."/>
            <person name="Fraser-Liggett C.M."/>
            <person name="Johnson P.J."/>
        </authorList>
    </citation>
    <scope>NUCLEOTIDE SEQUENCE [LARGE SCALE GENOMIC DNA]</scope>
    <source>
        <strain evidence="2">G3</strain>
    </source>
</reference>
<accession>A2EWR0</accession>
<dbReference type="InParanoid" id="A2EWR0"/>
<keyword evidence="3" id="KW-1185">Reference proteome</keyword>
<dbReference type="VEuPathDB" id="TrichDB:TVAG_168920"/>
<feature type="transmembrane region" description="Helical" evidence="1">
    <location>
        <begin position="157"/>
        <end position="189"/>
    </location>
</feature>